<dbReference type="OMA" id="HHFHPLY"/>
<dbReference type="STRING" id="178035.A0A154PCU3"/>
<dbReference type="GO" id="GO:0033204">
    <property type="term" value="F:ribonuclease P RNA binding"/>
    <property type="evidence" value="ECO:0007669"/>
    <property type="project" value="TreeGrafter"/>
</dbReference>
<dbReference type="PANTHER" id="PTHR46948">
    <property type="entry name" value="RIBONUCLEASE P PROTEIN SUBUNIT P38"/>
    <property type="match status" value="1"/>
</dbReference>
<name>A0A154PCU3_DUFNO</name>
<dbReference type="Gene3D" id="3.30.1330.30">
    <property type="match status" value="1"/>
</dbReference>
<proteinExistence type="predicted"/>
<dbReference type="InterPro" id="IPR004038">
    <property type="entry name" value="Ribosomal_eL8/eL30/eS12/Gad45"/>
</dbReference>
<dbReference type="GO" id="GO:0001650">
    <property type="term" value="C:fibrillar center"/>
    <property type="evidence" value="ECO:0007669"/>
    <property type="project" value="TreeGrafter"/>
</dbReference>
<dbReference type="SUPFAM" id="SSF55315">
    <property type="entry name" value="L30e-like"/>
    <property type="match status" value="1"/>
</dbReference>
<dbReference type="OrthoDB" id="20109at2759"/>
<evidence type="ECO:0000256" key="1">
    <source>
        <dbReference type="SAM" id="MobiDB-lite"/>
    </source>
</evidence>
<keyword evidence="4" id="KW-1185">Reference proteome</keyword>
<dbReference type="InterPro" id="IPR029064">
    <property type="entry name" value="Ribosomal_eL30-like_sf"/>
</dbReference>
<feature type="domain" description="Ribosomal protein eL8/eL30/eS12/Gadd45" evidence="2">
    <location>
        <begin position="94"/>
        <end position="148"/>
    </location>
</feature>
<dbReference type="GO" id="GO:0005655">
    <property type="term" value="C:nucleolar ribonuclease P complex"/>
    <property type="evidence" value="ECO:0007669"/>
    <property type="project" value="InterPro"/>
</dbReference>
<organism evidence="3 4">
    <name type="scientific">Dufourea novaeangliae</name>
    <name type="common">Sweat bee</name>
    <dbReference type="NCBI Taxonomy" id="178035"/>
    <lineage>
        <taxon>Eukaryota</taxon>
        <taxon>Metazoa</taxon>
        <taxon>Ecdysozoa</taxon>
        <taxon>Arthropoda</taxon>
        <taxon>Hexapoda</taxon>
        <taxon>Insecta</taxon>
        <taxon>Pterygota</taxon>
        <taxon>Neoptera</taxon>
        <taxon>Endopterygota</taxon>
        <taxon>Hymenoptera</taxon>
        <taxon>Apocrita</taxon>
        <taxon>Aculeata</taxon>
        <taxon>Apoidea</taxon>
        <taxon>Anthophila</taxon>
        <taxon>Halictidae</taxon>
        <taxon>Rophitinae</taxon>
        <taxon>Dufourea</taxon>
    </lineage>
</organism>
<dbReference type="Pfam" id="PF01248">
    <property type="entry name" value="Ribosomal_L7Ae"/>
    <property type="match status" value="1"/>
</dbReference>
<dbReference type="GO" id="GO:0001682">
    <property type="term" value="P:tRNA 5'-leader removal"/>
    <property type="evidence" value="ECO:0007669"/>
    <property type="project" value="InterPro"/>
</dbReference>
<protein>
    <recommendedName>
        <fullName evidence="2">Ribosomal protein eL8/eL30/eS12/Gadd45 domain-containing protein</fullName>
    </recommendedName>
</protein>
<feature type="compositionally biased region" description="Polar residues" evidence="1">
    <location>
        <begin position="1"/>
        <end position="14"/>
    </location>
</feature>
<evidence type="ECO:0000313" key="4">
    <source>
        <dbReference type="Proteomes" id="UP000076502"/>
    </source>
</evidence>
<evidence type="ECO:0000313" key="3">
    <source>
        <dbReference type="EMBL" id="KZC09715.1"/>
    </source>
</evidence>
<dbReference type="Proteomes" id="UP000076502">
    <property type="component" value="Unassembled WGS sequence"/>
</dbReference>
<dbReference type="InterPro" id="IPR042848">
    <property type="entry name" value="Rpp38"/>
</dbReference>
<dbReference type="AlphaFoldDB" id="A0A154PCU3"/>
<dbReference type="PANTHER" id="PTHR46948:SF1">
    <property type="entry name" value="RIBONUCLEASE P PROTEIN SUBUNIT P38"/>
    <property type="match status" value="1"/>
</dbReference>
<reference evidence="3 4" key="1">
    <citation type="submission" date="2015-07" db="EMBL/GenBank/DDBJ databases">
        <title>The genome of Dufourea novaeangliae.</title>
        <authorList>
            <person name="Pan H."/>
            <person name="Kapheim K."/>
        </authorList>
    </citation>
    <scope>NUCLEOTIDE SEQUENCE [LARGE SCALE GENOMIC DNA]</scope>
    <source>
        <strain evidence="3">0120121106</strain>
        <tissue evidence="3">Whole body</tissue>
    </source>
</reference>
<gene>
    <name evidence="3" type="ORF">WN55_00850</name>
</gene>
<dbReference type="EMBL" id="KQ434874">
    <property type="protein sequence ID" value="KZC09715.1"/>
    <property type="molecule type" value="Genomic_DNA"/>
</dbReference>
<feature type="region of interest" description="Disordered" evidence="1">
    <location>
        <begin position="1"/>
        <end position="22"/>
    </location>
</feature>
<dbReference type="GO" id="GO:0000172">
    <property type="term" value="C:ribonuclease MRP complex"/>
    <property type="evidence" value="ECO:0007669"/>
    <property type="project" value="InterPro"/>
</dbReference>
<evidence type="ECO:0000259" key="2">
    <source>
        <dbReference type="Pfam" id="PF01248"/>
    </source>
</evidence>
<sequence length="353" mass="39988">MNTPTLTKQQQKHSLSAKKAPAKGLRNVLAQPQDSFWPVIKGDESSQLEGLLKKLMPAIRRPSHVIPWSQLRQLKKEERIKAKKEAVQKEGNIPNTQTINSIVLGLNAITRALEKNSVCCVLIDASIEPHLLIKHIIIMAQNKKIPILLLFNFKVVTLNSIGFASAACALKNVVMKSSEHHFHPLYTKVCDIFKDIPLPKNSLKLFKDVETVEEIALCEKDKMNFAREPEIKSSESIKFTLSTNVYKYRSTRNERAFVPPSATASSINGSTTEKIEPCDFISLSNSDTDEYVVNIKKNARYINIRKDSDAWKQKNFEHNNQSSNITYLPLRVKRLQGNSNRLKATKVSKQKKK</sequence>
<dbReference type="GO" id="GO:0004526">
    <property type="term" value="F:ribonuclease P activity"/>
    <property type="evidence" value="ECO:0007669"/>
    <property type="project" value="TreeGrafter"/>
</dbReference>
<accession>A0A154PCU3</accession>